<keyword evidence="6" id="KW-1185">Reference proteome</keyword>
<dbReference type="InterPro" id="IPR018060">
    <property type="entry name" value="HTH_AraC"/>
</dbReference>
<evidence type="ECO:0000256" key="3">
    <source>
        <dbReference type="ARBA" id="ARBA00023163"/>
    </source>
</evidence>
<dbReference type="SUPFAM" id="SSF51215">
    <property type="entry name" value="Regulatory protein AraC"/>
    <property type="match status" value="1"/>
</dbReference>
<name>A0ABV5W625_9BACL</name>
<reference evidence="5 6" key="1">
    <citation type="submission" date="2024-09" db="EMBL/GenBank/DDBJ databases">
        <authorList>
            <person name="Sun Q."/>
            <person name="Mori K."/>
        </authorList>
    </citation>
    <scope>NUCLEOTIDE SEQUENCE [LARGE SCALE GENOMIC DNA]</scope>
    <source>
        <strain evidence="5 6">JCM 12520</strain>
    </source>
</reference>
<dbReference type="SMART" id="SM00342">
    <property type="entry name" value="HTH_ARAC"/>
    <property type="match status" value="1"/>
</dbReference>
<dbReference type="SUPFAM" id="SSF46689">
    <property type="entry name" value="Homeodomain-like"/>
    <property type="match status" value="2"/>
</dbReference>
<dbReference type="Pfam" id="PF02311">
    <property type="entry name" value="AraC_binding"/>
    <property type="match status" value="1"/>
</dbReference>
<dbReference type="Gene3D" id="1.10.10.60">
    <property type="entry name" value="Homeodomain-like"/>
    <property type="match status" value="2"/>
</dbReference>
<sequence>MGKEEGNRIHQIRPYVLDDAILTNLPLRLYKIGISKQKKIIRLEGFPVPHLFINRSGGGRFQNLHTGKEWTLGDNEACILPAHVPHTYYPHPDTVWMHGFITMTGPAIGSLLDMMKVPLMETIPLRSTKTIWVLFDNMYQLVRQNAPEHEWSVSVLLYELLLEVLKQSALRTDREAPGEAKNGAAAVRMAAKMIREHYAEPILLAECAQSLGYTVQHLNRLFRQAYGMTMHKYLEDFRFEKSLHLLGLDMSIQDTASALGMEANYFIRAFKRIHGMTPGEYKARQAAE</sequence>
<keyword evidence="2" id="KW-0238">DNA-binding</keyword>
<gene>
    <name evidence="5" type="ORF">ACFFNY_30130</name>
</gene>
<dbReference type="RefSeq" id="WP_344908969.1">
    <property type="nucleotide sequence ID" value="NZ_BAAAYO010000006.1"/>
</dbReference>
<dbReference type="PROSITE" id="PS01124">
    <property type="entry name" value="HTH_ARAC_FAMILY_2"/>
    <property type="match status" value="1"/>
</dbReference>
<dbReference type="InterPro" id="IPR037923">
    <property type="entry name" value="HTH-like"/>
</dbReference>
<evidence type="ECO:0000313" key="5">
    <source>
        <dbReference type="EMBL" id="MFB9755861.1"/>
    </source>
</evidence>
<dbReference type="InterPro" id="IPR009057">
    <property type="entry name" value="Homeodomain-like_sf"/>
</dbReference>
<evidence type="ECO:0000256" key="1">
    <source>
        <dbReference type="ARBA" id="ARBA00023015"/>
    </source>
</evidence>
<evidence type="ECO:0000313" key="6">
    <source>
        <dbReference type="Proteomes" id="UP001589619"/>
    </source>
</evidence>
<feature type="domain" description="HTH araC/xylS-type" evidence="4">
    <location>
        <begin position="188"/>
        <end position="284"/>
    </location>
</feature>
<proteinExistence type="predicted"/>
<evidence type="ECO:0000256" key="2">
    <source>
        <dbReference type="ARBA" id="ARBA00023125"/>
    </source>
</evidence>
<dbReference type="Proteomes" id="UP001589619">
    <property type="component" value="Unassembled WGS sequence"/>
</dbReference>
<protein>
    <submittedName>
        <fullName evidence="5">AraC family transcriptional regulator</fullName>
    </submittedName>
</protein>
<dbReference type="PANTHER" id="PTHR46796">
    <property type="entry name" value="HTH-TYPE TRANSCRIPTIONAL ACTIVATOR RHAS-RELATED"/>
    <property type="match status" value="1"/>
</dbReference>
<accession>A0ABV5W625</accession>
<evidence type="ECO:0000259" key="4">
    <source>
        <dbReference type="PROSITE" id="PS01124"/>
    </source>
</evidence>
<keyword evidence="1" id="KW-0805">Transcription regulation</keyword>
<keyword evidence="3" id="KW-0804">Transcription</keyword>
<dbReference type="InterPro" id="IPR050204">
    <property type="entry name" value="AraC_XylS_family_regulators"/>
</dbReference>
<dbReference type="InterPro" id="IPR003313">
    <property type="entry name" value="AraC-bd"/>
</dbReference>
<dbReference type="Pfam" id="PF12833">
    <property type="entry name" value="HTH_18"/>
    <property type="match status" value="1"/>
</dbReference>
<organism evidence="5 6">
    <name type="scientific">Paenibacillus hodogayensis</name>
    <dbReference type="NCBI Taxonomy" id="279208"/>
    <lineage>
        <taxon>Bacteria</taxon>
        <taxon>Bacillati</taxon>
        <taxon>Bacillota</taxon>
        <taxon>Bacilli</taxon>
        <taxon>Bacillales</taxon>
        <taxon>Paenibacillaceae</taxon>
        <taxon>Paenibacillus</taxon>
    </lineage>
</organism>
<comment type="caution">
    <text evidence="5">The sequence shown here is derived from an EMBL/GenBank/DDBJ whole genome shotgun (WGS) entry which is preliminary data.</text>
</comment>
<dbReference type="EMBL" id="JBHMAG010000018">
    <property type="protein sequence ID" value="MFB9755861.1"/>
    <property type="molecule type" value="Genomic_DNA"/>
</dbReference>